<sequence>MLINLLMKHPDYTQTKIAEELDWDVNTVKYYMNKPKKNFVIMRHGTSQSGYWEVLYKG</sequence>
<comment type="caution">
    <text evidence="1">The sequence shown here is derived from an EMBL/GenBank/DDBJ whole genome shotgun (WGS) entry which is preliminary data.</text>
</comment>
<protein>
    <recommendedName>
        <fullName evidence="3">Helix-turn-helix type 11 domain-containing protein</fullName>
    </recommendedName>
</protein>
<evidence type="ECO:0008006" key="3">
    <source>
        <dbReference type="Google" id="ProtNLM"/>
    </source>
</evidence>
<dbReference type="RefSeq" id="WP_009537678.1">
    <property type="nucleotide sequence ID" value="NZ_JH414506.1"/>
</dbReference>
<gene>
    <name evidence="1" type="ORF">HMPREF9624_02010</name>
</gene>
<dbReference type="SUPFAM" id="SSF46785">
    <property type="entry name" value="Winged helix' DNA-binding domain"/>
    <property type="match status" value="1"/>
</dbReference>
<dbReference type="Gene3D" id="1.10.10.10">
    <property type="entry name" value="Winged helix-like DNA-binding domain superfamily/Winged helix DNA-binding domain"/>
    <property type="match status" value="1"/>
</dbReference>
<proteinExistence type="predicted"/>
<accession>G9WSE4</accession>
<keyword evidence="2" id="KW-1185">Reference proteome</keyword>
<dbReference type="InterPro" id="IPR036388">
    <property type="entry name" value="WH-like_DNA-bd_sf"/>
</dbReference>
<dbReference type="AlphaFoldDB" id="G9WSE4"/>
<dbReference type="HOGENOM" id="CLU_2974949_0_0_9"/>
<evidence type="ECO:0000313" key="1">
    <source>
        <dbReference type="EMBL" id="EHL13531.1"/>
    </source>
</evidence>
<name>G9WSE4_9FIRM</name>
<dbReference type="EMBL" id="AFZD01000006">
    <property type="protein sequence ID" value="EHL13531.1"/>
    <property type="molecule type" value="Genomic_DNA"/>
</dbReference>
<organism evidence="1 2">
    <name type="scientific">Oribacterium asaccharolyticum ACB7</name>
    <dbReference type="NCBI Taxonomy" id="796944"/>
    <lineage>
        <taxon>Bacteria</taxon>
        <taxon>Bacillati</taxon>
        <taxon>Bacillota</taxon>
        <taxon>Clostridia</taxon>
        <taxon>Lachnospirales</taxon>
        <taxon>Lachnospiraceae</taxon>
        <taxon>Oribacterium</taxon>
    </lineage>
</organism>
<dbReference type="Pfam" id="PF13412">
    <property type="entry name" value="HTH_24"/>
    <property type="match status" value="1"/>
</dbReference>
<evidence type="ECO:0000313" key="2">
    <source>
        <dbReference type="Proteomes" id="UP000003527"/>
    </source>
</evidence>
<reference evidence="1 2" key="1">
    <citation type="submission" date="2011-08" db="EMBL/GenBank/DDBJ databases">
        <title>The Genome Sequence of Oribacterium sp. ACB7.</title>
        <authorList>
            <consortium name="The Broad Institute Genome Sequencing Platform"/>
            <person name="Earl A."/>
            <person name="Ward D."/>
            <person name="Feldgarden M."/>
            <person name="Gevers D."/>
            <person name="Sizova M."/>
            <person name="Hazen A."/>
            <person name="Epstein S."/>
            <person name="Young S.K."/>
            <person name="Zeng Q."/>
            <person name="Gargeya S."/>
            <person name="Fitzgerald M."/>
            <person name="Haas B."/>
            <person name="Abouelleil A."/>
            <person name="Alvarado L."/>
            <person name="Arachchi H.M."/>
            <person name="Berlin A."/>
            <person name="Brown A."/>
            <person name="Chapman S.B."/>
            <person name="Chen Z."/>
            <person name="Dunbar C."/>
            <person name="Freedman E."/>
            <person name="Gearin G."/>
            <person name="Gellesch M."/>
            <person name="Goldberg J."/>
            <person name="Griggs A."/>
            <person name="Gujja S."/>
            <person name="Heiman D."/>
            <person name="Howarth C."/>
            <person name="Larson L."/>
            <person name="Lui A."/>
            <person name="MacDonald P.J.P."/>
            <person name="Montmayeur A."/>
            <person name="Murphy C."/>
            <person name="Neiman D."/>
            <person name="Pearson M."/>
            <person name="Priest M."/>
            <person name="Roberts A."/>
            <person name="Saif S."/>
            <person name="Shea T."/>
            <person name="Shenoy N."/>
            <person name="Sisk P."/>
            <person name="Stolte C."/>
            <person name="Sykes S."/>
            <person name="Wortman J."/>
            <person name="Nusbaum C."/>
            <person name="Birren B."/>
        </authorList>
    </citation>
    <scope>NUCLEOTIDE SEQUENCE [LARGE SCALE GENOMIC DNA]</scope>
    <source>
        <strain evidence="1 2">ACB7</strain>
    </source>
</reference>
<dbReference type="InterPro" id="IPR036390">
    <property type="entry name" value="WH_DNA-bd_sf"/>
</dbReference>
<dbReference type="Proteomes" id="UP000003527">
    <property type="component" value="Unassembled WGS sequence"/>
</dbReference>